<dbReference type="RefSeq" id="WP_013134089.1">
    <property type="nucleotide sequence ID" value="NC_014166.1"/>
</dbReference>
<comment type="subcellular location">
    <subcellularLocation>
        <location evidence="2">Cell membrane</location>
        <topology evidence="2">Multi-pass membrane protein</topology>
    </subcellularLocation>
</comment>
<keyword evidence="8" id="KW-0547">Nucleotide-binding</keyword>
<dbReference type="InterPro" id="IPR036097">
    <property type="entry name" value="HisK_dim/P_sf"/>
</dbReference>
<dbReference type="CDD" id="cd00082">
    <property type="entry name" value="HisKA"/>
    <property type="match status" value="1"/>
</dbReference>
<evidence type="ECO:0000256" key="8">
    <source>
        <dbReference type="ARBA" id="ARBA00022741"/>
    </source>
</evidence>
<keyword evidence="6" id="KW-0808">Transferase</keyword>
<organism evidence="16 17">
    <name type="scientific">Arcobacter nitrofigilis (strain ATCC 33309 / DSM 7299 / CCUG 15893 / LMG 7604 / NCTC 12251 / CI)</name>
    <name type="common">Campylobacter nitrofigilis</name>
    <dbReference type="NCBI Taxonomy" id="572480"/>
    <lineage>
        <taxon>Bacteria</taxon>
        <taxon>Pseudomonadati</taxon>
        <taxon>Campylobacterota</taxon>
        <taxon>Epsilonproteobacteria</taxon>
        <taxon>Campylobacterales</taxon>
        <taxon>Arcobacteraceae</taxon>
        <taxon>Arcobacter</taxon>
    </lineage>
</organism>
<keyword evidence="4" id="KW-1003">Cell membrane</keyword>
<dbReference type="EC" id="2.7.13.3" evidence="3"/>
<evidence type="ECO:0000256" key="7">
    <source>
        <dbReference type="ARBA" id="ARBA00022692"/>
    </source>
</evidence>
<dbReference type="InterPro" id="IPR004358">
    <property type="entry name" value="Sig_transdc_His_kin-like_C"/>
</dbReference>
<dbReference type="Gene3D" id="3.30.450.20">
    <property type="entry name" value="PAS domain"/>
    <property type="match status" value="2"/>
</dbReference>
<keyword evidence="13 14" id="KW-0472">Membrane</keyword>
<dbReference type="InterPro" id="IPR035965">
    <property type="entry name" value="PAS-like_dom_sf"/>
</dbReference>
<keyword evidence="11 14" id="KW-1133">Transmembrane helix</keyword>
<dbReference type="EMBL" id="CP001999">
    <property type="protein sequence ID" value="ADG91944.1"/>
    <property type="molecule type" value="Genomic_DNA"/>
</dbReference>
<dbReference type="SUPFAM" id="SSF55874">
    <property type="entry name" value="ATPase domain of HSP90 chaperone/DNA topoisomerase II/histidine kinase"/>
    <property type="match status" value="1"/>
</dbReference>
<dbReference type="eggNOG" id="COG4564">
    <property type="taxonomic scope" value="Bacteria"/>
</dbReference>
<evidence type="ECO:0000256" key="2">
    <source>
        <dbReference type="ARBA" id="ARBA00004651"/>
    </source>
</evidence>
<dbReference type="SMART" id="SM00387">
    <property type="entry name" value="HATPase_c"/>
    <property type="match status" value="1"/>
</dbReference>
<dbReference type="PANTHER" id="PTHR43065">
    <property type="entry name" value="SENSOR HISTIDINE KINASE"/>
    <property type="match status" value="1"/>
</dbReference>
<dbReference type="Proteomes" id="UP000000939">
    <property type="component" value="Chromosome"/>
</dbReference>
<keyword evidence="7 14" id="KW-0812">Transmembrane</keyword>
<dbReference type="PANTHER" id="PTHR43065:SF46">
    <property type="entry name" value="C4-DICARBOXYLATE TRANSPORT SENSOR PROTEIN DCTB"/>
    <property type="match status" value="1"/>
</dbReference>
<dbReference type="InterPro" id="IPR000014">
    <property type="entry name" value="PAS"/>
</dbReference>
<keyword evidence="17" id="KW-1185">Reference proteome</keyword>
<keyword evidence="12" id="KW-0902">Two-component regulatory system</keyword>
<dbReference type="InterPro" id="IPR003661">
    <property type="entry name" value="HisK_dim/P_dom"/>
</dbReference>
<dbReference type="eggNOG" id="COG4191">
    <property type="taxonomic scope" value="Bacteria"/>
</dbReference>
<evidence type="ECO:0000256" key="5">
    <source>
        <dbReference type="ARBA" id="ARBA00022553"/>
    </source>
</evidence>
<dbReference type="GO" id="GO:0000155">
    <property type="term" value="F:phosphorelay sensor kinase activity"/>
    <property type="evidence" value="ECO:0007669"/>
    <property type="project" value="InterPro"/>
</dbReference>
<dbReference type="HOGENOM" id="CLU_000445_133_1_7"/>
<dbReference type="PRINTS" id="PR00344">
    <property type="entry name" value="BCTRLSENSOR"/>
</dbReference>
<dbReference type="PROSITE" id="PS50109">
    <property type="entry name" value="HIS_KIN"/>
    <property type="match status" value="1"/>
</dbReference>
<protein>
    <recommendedName>
        <fullName evidence="3">histidine kinase</fullName>
        <ecNumber evidence="3">2.7.13.3</ecNumber>
    </recommendedName>
</protein>
<reference evidence="16 17" key="1">
    <citation type="journal article" date="2010" name="Stand. Genomic Sci.">
        <title>Complete genome sequence of Arcobacter nitrofigilis type strain (CI).</title>
        <authorList>
            <person name="Pati A."/>
            <person name="Gronow S."/>
            <person name="Lapidus A."/>
            <person name="Copeland A."/>
            <person name="Glavina Del Rio T."/>
            <person name="Nolan M."/>
            <person name="Lucas S."/>
            <person name="Tice H."/>
            <person name="Cheng J.F."/>
            <person name="Han C."/>
            <person name="Chertkov O."/>
            <person name="Bruce D."/>
            <person name="Tapia R."/>
            <person name="Goodwin L."/>
            <person name="Pitluck S."/>
            <person name="Liolios K."/>
            <person name="Ivanova N."/>
            <person name="Mavromatis K."/>
            <person name="Chen A."/>
            <person name="Palaniappan K."/>
            <person name="Land M."/>
            <person name="Hauser L."/>
            <person name="Chang Y.J."/>
            <person name="Jeffries C.D."/>
            <person name="Detter J.C."/>
            <person name="Rohde M."/>
            <person name="Goker M."/>
            <person name="Bristow J."/>
            <person name="Eisen J.A."/>
            <person name="Markowitz V."/>
            <person name="Hugenholtz P."/>
            <person name="Klenk H.P."/>
            <person name="Kyrpides N.C."/>
        </authorList>
    </citation>
    <scope>NUCLEOTIDE SEQUENCE [LARGE SCALE GENOMIC DNA]</scope>
    <source>
        <strain evidence="17">ATCC 33309 / DSM 7299 / CCUG 15893 / LMG 7604 / NCTC 12251 / CI</strain>
    </source>
</reference>
<name>D5V4Y2_ARCNC</name>
<dbReference type="Pfam" id="PF08269">
    <property type="entry name" value="dCache_2"/>
    <property type="match status" value="1"/>
</dbReference>
<evidence type="ECO:0000259" key="15">
    <source>
        <dbReference type="PROSITE" id="PS50109"/>
    </source>
</evidence>
<dbReference type="GO" id="GO:0005886">
    <property type="term" value="C:plasma membrane"/>
    <property type="evidence" value="ECO:0007669"/>
    <property type="project" value="UniProtKB-SubCell"/>
</dbReference>
<dbReference type="Gene3D" id="1.10.287.130">
    <property type="match status" value="1"/>
</dbReference>
<proteinExistence type="predicted"/>
<dbReference type="Pfam" id="PF02518">
    <property type="entry name" value="HATPase_c"/>
    <property type="match status" value="1"/>
</dbReference>
<accession>D5V4Y2</accession>
<dbReference type="OrthoDB" id="5348736at2"/>
<evidence type="ECO:0000256" key="11">
    <source>
        <dbReference type="ARBA" id="ARBA00022989"/>
    </source>
</evidence>
<gene>
    <name evidence="16" type="ordered locus">Arnit_0278</name>
</gene>
<dbReference type="InterPro" id="IPR033480">
    <property type="entry name" value="sCache_2"/>
</dbReference>
<dbReference type="AlphaFoldDB" id="D5V4Y2"/>
<dbReference type="Pfam" id="PF13426">
    <property type="entry name" value="PAS_9"/>
    <property type="match status" value="1"/>
</dbReference>
<keyword evidence="5" id="KW-0597">Phosphoprotein</keyword>
<keyword evidence="9 16" id="KW-0418">Kinase</keyword>
<comment type="catalytic activity">
    <reaction evidence="1">
        <text>ATP + protein L-histidine = ADP + protein N-phospho-L-histidine.</text>
        <dbReference type="EC" id="2.7.13.3"/>
    </reaction>
</comment>
<dbReference type="KEGG" id="ant:Arnit_0278"/>
<dbReference type="InterPro" id="IPR004010">
    <property type="entry name" value="Double_Cache_2"/>
</dbReference>
<dbReference type="SUPFAM" id="SSF55785">
    <property type="entry name" value="PYP-like sensor domain (PAS domain)"/>
    <property type="match status" value="1"/>
</dbReference>
<dbReference type="Gene3D" id="3.30.565.10">
    <property type="entry name" value="Histidine kinase-like ATPase, C-terminal domain"/>
    <property type="match status" value="1"/>
</dbReference>
<evidence type="ECO:0000256" key="9">
    <source>
        <dbReference type="ARBA" id="ARBA00022777"/>
    </source>
</evidence>
<dbReference type="SUPFAM" id="SSF47384">
    <property type="entry name" value="Homodimeric domain of signal transducing histidine kinase"/>
    <property type="match status" value="1"/>
</dbReference>
<evidence type="ECO:0000256" key="6">
    <source>
        <dbReference type="ARBA" id="ARBA00022679"/>
    </source>
</evidence>
<evidence type="ECO:0000256" key="12">
    <source>
        <dbReference type="ARBA" id="ARBA00023012"/>
    </source>
</evidence>
<feature type="domain" description="Histidine kinase" evidence="15">
    <location>
        <begin position="514"/>
        <end position="723"/>
    </location>
</feature>
<feature type="transmembrane region" description="Helical" evidence="14">
    <location>
        <begin position="18"/>
        <end position="37"/>
    </location>
</feature>
<evidence type="ECO:0000256" key="13">
    <source>
        <dbReference type="ARBA" id="ARBA00023136"/>
    </source>
</evidence>
<evidence type="ECO:0000256" key="14">
    <source>
        <dbReference type="SAM" id="Phobius"/>
    </source>
</evidence>
<dbReference type="STRING" id="572480.Arnit_0278"/>
<dbReference type="InterPro" id="IPR003594">
    <property type="entry name" value="HATPase_dom"/>
</dbReference>
<evidence type="ECO:0000256" key="1">
    <source>
        <dbReference type="ARBA" id="ARBA00000085"/>
    </source>
</evidence>
<keyword evidence="10" id="KW-0067">ATP-binding</keyword>
<evidence type="ECO:0000256" key="3">
    <source>
        <dbReference type="ARBA" id="ARBA00012438"/>
    </source>
</evidence>
<dbReference type="SMART" id="SM01049">
    <property type="entry name" value="Cache_2"/>
    <property type="match status" value="1"/>
</dbReference>
<dbReference type="NCBIfam" id="TIGR00229">
    <property type="entry name" value="sensory_box"/>
    <property type="match status" value="1"/>
</dbReference>
<evidence type="ECO:0000313" key="17">
    <source>
        <dbReference type="Proteomes" id="UP000000939"/>
    </source>
</evidence>
<dbReference type="InterPro" id="IPR005467">
    <property type="entry name" value="His_kinase_dom"/>
</dbReference>
<dbReference type="GO" id="GO:0005524">
    <property type="term" value="F:ATP binding"/>
    <property type="evidence" value="ECO:0007669"/>
    <property type="project" value="UniProtKB-KW"/>
</dbReference>
<evidence type="ECO:0000256" key="10">
    <source>
        <dbReference type="ARBA" id="ARBA00022840"/>
    </source>
</evidence>
<dbReference type="InterPro" id="IPR036890">
    <property type="entry name" value="HATPase_C_sf"/>
</dbReference>
<evidence type="ECO:0000256" key="4">
    <source>
        <dbReference type="ARBA" id="ARBA00022475"/>
    </source>
</evidence>
<sequence>MKNNYNQTVEQGIKKTTLLSSTIIILIVATIIGIVLIKTEYSNFRTHIKSFKNTLIEREMFYVKTSVQNLKNDIDFESLSIINSKKQRIKNQSIIAYNLAYSLYKSSKNLSKEEQIDLIEKSLKEIAQEKNDINYFILNTKGTLLLNTDYPKNEGINFLDFEDLDGVKFINKMINANPNTQNFLDYNWYRPNKRITYSRHLKELGLIIGSASNLESNHVELTDKLLKKITLQGFNNDEFIFIYKINSLTDIMHKSKLLIQKNIITSNKELEAIKELLIKTNYKANEATYYDYNQKLFYATYIKEYRYFIAVGVNLSNINQIVKKETKISLDNLYKNIIKLIIIIIVMTIVFFFFSLLFTRKIEELFNQYRKRVKQNEEKYALLFNYSNDGFIISEIINNSTRILSLNSTALKTIGYESSEILYKDFFNLFDQLSLEEIKQSKSLVKTVKLFTKDKQTRTIELNAIIYSYENQNLLFASLRDITERTLLKEEKIKQQNILIQKSKMAAMGEMIGNIAHQWRQPLSQVSGLFFDIESAYDYKELDKKYLQNRVDEANDLLEYMSKTIDDFRNFFNPNSKKELFYLNEAIDNALKIVKSTLTFHHIELIINIEEDYKIDGYKNEYSQAIMNILSNAKDILLEKNIQNPQIKIYAQKNEKLCLHIEDNAGGIDDTIINKIFDPYFTTKYDYGTGIGLYMTKMIIEEKMNGTISVKNSHHGAIFSIEI</sequence>
<feature type="transmembrane region" description="Helical" evidence="14">
    <location>
        <begin position="337"/>
        <end position="358"/>
    </location>
</feature>
<evidence type="ECO:0000313" key="16">
    <source>
        <dbReference type="EMBL" id="ADG91944.1"/>
    </source>
</evidence>